<comment type="cofactor">
    <cofactor evidence="2">
        <name>Mg(2+)</name>
        <dbReference type="ChEBI" id="CHEBI:18420"/>
    </cofactor>
</comment>
<dbReference type="PROSITE" id="PS51462">
    <property type="entry name" value="NUDIX"/>
    <property type="match status" value="1"/>
</dbReference>
<feature type="compositionally biased region" description="Basic and acidic residues" evidence="7">
    <location>
        <begin position="251"/>
        <end position="277"/>
    </location>
</feature>
<dbReference type="Proteomes" id="UP001595685">
    <property type="component" value="Unassembled WGS sequence"/>
</dbReference>
<evidence type="ECO:0000313" key="9">
    <source>
        <dbReference type="EMBL" id="MFC3689604.1"/>
    </source>
</evidence>
<keyword evidence="6" id="KW-0464">Manganese</keyword>
<dbReference type="InterPro" id="IPR039121">
    <property type="entry name" value="NUDT19"/>
</dbReference>
<dbReference type="Gene3D" id="3.90.79.10">
    <property type="entry name" value="Nucleoside Triphosphate Pyrophosphohydrolase"/>
    <property type="match status" value="2"/>
</dbReference>
<evidence type="ECO:0000256" key="1">
    <source>
        <dbReference type="ARBA" id="ARBA00001936"/>
    </source>
</evidence>
<dbReference type="PANTHER" id="PTHR12318">
    <property type="entry name" value="TESTOSTERONE-REGULATED PROTEIN RP2"/>
    <property type="match status" value="1"/>
</dbReference>
<sequence length="277" mass="28331">MTDDAPAPETTAWPLPAAADATARAWLLAGAPPGPVPRQAASVCLLRDAPEHPGRVEVLWITRGRSLAVAPGALAFPGGAVDPVDRARRRDEPGPPARFAVMARAAARELAEETGHVVAAPTLRPLARWVTPEHEPRRFDTTFLVGVLPPAADPEPLPPGEVHEHGWARPDDLLDDVLAGRRVALPPTRAVLALLARATGGGPGGVPGGGPGGGPGPGPGAVPGGDPGGASAVVGLLAEQAVLVPVVPRATWRDGDGREPSVRGVDLRLPRHAGEVP</sequence>
<comment type="cofactor">
    <cofactor evidence="1">
        <name>Mn(2+)</name>
        <dbReference type="ChEBI" id="CHEBI:29035"/>
    </cofactor>
</comment>
<evidence type="ECO:0000256" key="2">
    <source>
        <dbReference type="ARBA" id="ARBA00001946"/>
    </source>
</evidence>
<evidence type="ECO:0000256" key="5">
    <source>
        <dbReference type="ARBA" id="ARBA00022842"/>
    </source>
</evidence>
<dbReference type="Pfam" id="PF00293">
    <property type="entry name" value="NUDIX"/>
    <property type="match status" value="1"/>
</dbReference>
<evidence type="ECO:0000256" key="3">
    <source>
        <dbReference type="ARBA" id="ARBA00022723"/>
    </source>
</evidence>
<evidence type="ECO:0000256" key="6">
    <source>
        <dbReference type="ARBA" id="ARBA00023211"/>
    </source>
</evidence>
<evidence type="ECO:0000259" key="8">
    <source>
        <dbReference type="PROSITE" id="PS51462"/>
    </source>
</evidence>
<feature type="region of interest" description="Disordered" evidence="7">
    <location>
        <begin position="250"/>
        <end position="277"/>
    </location>
</feature>
<dbReference type="SUPFAM" id="SSF55811">
    <property type="entry name" value="Nudix"/>
    <property type="match status" value="1"/>
</dbReference>
<keyword evidence="3" id="KW-0479">Metal-binding</keyword>
<keyword evidence="4" id="KW-0378">Hydrolase</keyword>
<dbReference type="PANTHER" id="PTHR12318:SF0">
    <property type="entry name" value="ACYL-COENZYME A DIPHOSPHATASE NUDT19"/>
    <property type="match status" value="1"/>
</dbReference>
<evidence type="ECO:0000313" key="10">
    <source>
        <dbReference type="Proteomes" id="UP001595685"/>
    </source>
</evidence>
<dbReference type="InterPro" id="IPR000086">
    <property type="entry name" value="NUDIX_hydrolase_dom"/>
</dbReference>
<dbReference type="RefSeq" id="WP_376984108.1">
    <property type="nucleotide sequence ID" value="NZ_JBHRWW010000011.1"/>
</dbReference>
<name>A0ABV7WIH9_9MICO</name>
<comment type="caution">
    <text evidence="9">The sequence shown here is derived from an EMBL/GenBank/DDBJ whole genome shotgun (WGS) entry which is preliminary data.</text>
</comment>
<dbReference type="InterPro" id="IPR015797">
    <property type="entry name" value="NUDIX_hydrolase-like_dom_sf"/>
</dbReference>
<evidence type="ECO:0000256" key="4">
    <source>
        <dbReference type="ARBA" id="ARBA00022801"/>
    </source>
</evidence>
<proteinExistence type="predicted"/>
<feature type="domain" description="Nudix hydrolase" evidence="8">
    <location>
        <begin position="36"/>
        <end position="190"/>
    </location>
</feature>
<feature type="region of interest" description="Disordered" evidence="7">
    <location>
        <begin position="203"/>
        <end position="233"/>
    </location>
</feature>
<accession>A0ABV7WIH9</accession>
<organism evidence="9 10">
    <name type="scientific">Aquipuribacter hungaricus</name>
    <dbReference type="NCBI Taxonomy" id="545624"/>
    <lineage>
        <taxon>Bacteria</taxon>
        <taxon>Bacillati</taxon>
        <taxon>Actinomycetota</taxon>
        <taxon>Actinomycetes</taxon>
        <taxon>Micrococcales</taxon>
        <taxon>Intrasporangiaceae</taxon>
        <taxon>Aquipuribacter</taxon>
    </lineage>
</organism>
<reference evidence="10" key="1">
    <citation type="journal article" date="2019" name="Int. J. Syst. Evol. Microbiol.">
        <title>The Global Catalogue of Microorganisms (GCM) 10K type strain sequencing project: providing services to taxonomists for standard genome sequencing and annotation.</title>
        <authorList>
            <consortium name="The Broad Institute Genomics Platform"/>
            <consortium name="The Broad Institute Genome Sequencing Center for Infectious Disease"/>
            <person name="Wu L."/>
            <person name="Ma J."/>
        </authorList>
    </citation>
    <scope>NUCLEOTIDE SEQUENCE [LARGE SCALE GENOMIC DNA]</scope>
    <source>
        <strain evidence="10">NCAIM B.02333</strain>
    </source>
</reference>
<dbReference type="EMBL" id="JBHRWW010000011">
    <property type="protein sequence ID" value="MFC3689604.1"/>
    <property type="molecule type" value="Genomic_DNA"/>
</dbReference>
<keyword evidence="10" id="KW-1185">Reference proteome</keyword>
<protein>
    <submittedName>
        <fullName evidence="9">NUDIX domain-containing protein</fullName>
    </submittedName>
</protein>
<keyword evidence="5" id="KW-0460">Magnesium</keyword>
<evidence type="ECO:0000256" key="7">
    <source>
        <dbReference type="SAM" id="MobiDB-lite"/>
    </source>
</evidence>
<feature type="compositionally biased region" description="Gly residues" evidence="7">
    <location>
        <begin position="203"/>
        <end position="213"/>
    </location>
</feature>
<gene>
    <name evidence="9" type="ORF">ACFOLH_14730</name>
</gene>